<evidence type="ECO:0000256" key="10">
    <source>
        <dbReference type="PIRSR" id="PIRSR000477-2"/>
    </source>
</evidence>
<dbReference type="GO" id="GO:0004731">
    <property type="term" value="F:purine-nucleoside phosphorylase activity"/>
    <property type="evidence" value="ECO:0007669"/>
    <property type="project" value="UniProtKB-EC"/>
</dbReference>
<sequence length="277" mass="29614">MNGFGSEFGSGYGKECADIVRAAREGTYRIGMILGSGLGALAEEIEDAVRIPYSHLTDFPVSTVSSHSSELVAGTLAGVPVVILAGRAHYYESGDPAAMRTPIQTLKELGCEVLLATNAAGSLRDEITPGSPMLISDHINWSGKNPLIGEEDEKRFLDMSTAYDPELREVMKKVARETGEPIAEGVYMWFSGPTFETPAEIRMAKLLGADAVGMSTVPEVILARFTGLRVAAMSVITNYGAGLGTEALSHEQTKAVALKGTDRMKQLVRAFVKEVGQ</sequence>
<evidence type="ECO:0000256" key="1">
    <source>
        <dbReference type="ARBA" id="ARBA00005058"/>
    </source>
</evidence>
<evidence type="ECO:0000256" key="8">
    <source>
        <dbReference type="ARBA" id="ARBA00031036"/>
    </source>
</evidence>
<dbReference type="PANTHER" id="PTHR11904:SF9">
    <property type="entry name" value="PURINE NUCLEOSIDE PHOSPHORYLASE-RELATED"/>
    <property type="match status" value="1"/>
</dbReference>
<comment type="similarity">
    <text evidence="2 9">Belongs to the PNP/MTAP phosphorylase family.</text>
</comment>
<dbReference type="Pfam" id="PF01048">
    <property type="entry name" value="PNP_UDP_1"/>
    <property type="match status" value="1"/>
</dbReference>
<evidence type="ECO:0000256" key="6">
    <source>
        <dbReference type="ARBA" id="ARBA00022676"/>
    </source>
</evidence>
<dbReference type="PIRSF" id="PIRSF000477">
    <property type="entry name" value="PurNPase"/>
    <property type="match status" value="1"/>
</dbReference>
<dbReference type="InterPro" id="IPR035994">
    <property type="entry name" value="Nucleoside_phosphorylase_sf"/>
</dbReference>
<feature type="binding site" evidence="10">
    <location>
        <position position="119"/>
    </location>
    <ligand>
        <name>phosphate</name>
        <dbReference type="ChEBI" id="CHEBI:43474"/>
    </ligand>
</feature>
<evidence type="ECO:0000256" key="3">
    <source>
        <dbReference type="ARBA" id="ARBA00011233"/>
    </source>
</evidence>
<feature type="binding site" evidence="10">
    <location>
        <position position="215"/>
    </location>
    <ligand>
        <name>phosphate</name>
        <dbReference type="ChEBI" id="CHEBI:43474"/>
    </ligand>
</feature>
<evidence type="ECO:0000313" key="12">
    <source>
        <dbReference type="EMBL" id="MBN9668839.1"/>
    </source>
</evidence>
<dbReference type="NCBIfam" id="NF006054">
    <property type="entry name" value="PRK08202.1"/>
    <property type="match status" value="1"/>
</dbReference>
<dbReference type="GO" id="GO:0005737">
    <property type="term" value="C:cytoplasm"/>
    <property type="evidence" value="ECO:0007669"/>
    <property type="project" value="TreeGrafter"/>
</dbReference>
<feature type="binding site" evidence="10">
    <location>
        <position position="36"/>
    </location>
    <ligand>
        <name>phosphate</name>
        <dbReference type="ChEBI" id="CHEBI:43474"/>
    </ligand>
</feature>
<feature type="binding site" evidence="10">
    <location>
        <position position="196"/>
    </location>
    <ligand>
        <name>a purine D-ribonucleoside</name>
        <dbReference type="ChEBI" id="CHEBI:142355"/>
    </ligand>
</feature>
<dbReference type="EMBL" id="JAEKJZ010000001">
    <property type="protein sequence ID" value="MBN9668839.1"/>
    <property type="molecule type" value="Genomic_DNA"/>
</dbReference>
<dbReference type="NCBIfam" id="TIGR01698">
    <property type="entry name" value="PUNP"/>
    <property type="match status" value="1"/>
</dbReference>
<keyword evidence="7 9" id="KW-0808">Transferase</keyword>
<evidence type="ECO:0000256" key="7">
    <source>
        <dbReference type="ARBA" id="ARBA00022679"/>
    </source>
</evidence>
<dbReference type="PANTHER" id="PTHR11904">
    <property type="entry name" value="METHYLTHIOADENOSINE/PURINE NUCLEOSIDE PHOSPHORYLASE"/>
    <property type="match status" value="1"/>
</dbReference>
<organism evidence="12 13">
    <name type="scientific">Roseibium aggregatum</name>
    <dbReference type="NCBI Taxonomy" id="187304"/>
    <lineage>
        <taxon>Bacteria</taxon>
        <taxon>Pseudomonadati</taxon>
        <taxon>Pseudomonadota</taxon>
        <taxon>Alphaproteobacteria</taxon>
        <taxon>Hyphomicrobiales</taxon>
        <taxon>Stappiaceae</taxon>
        <taxon>Roseibium</taxon>
    </lineage>
</organism>
<dbReference type="InterPro" id="IPR000845">
    <property type="entry name" value="Nucleoside_phosphorylase_d"/>
</dbReference>
<dbReference type="Proteomes" id="UP000664096">
    <property type="component" value="Unassembled WGS sequence"/>
</dbReference>
<dbReference type="AlphaFoldDB" id="A0A939EAG6"/>
<evidence type="ECO:0000256" key="4">
    <source>
        <dbReference type="ARBA" id="ARBA00011886"/>
    </source>
</evidence>
<comment type="pathway">
    <text evidence="1 9">Purine metabolism; purine nucleoside salvage.</text>
</comment>
<dbReference type="InterPro" id="IPR011268">
    <property type="entry name" value="Purine_phosphorylase"/>
</dbReference>
<dbReference type="CDD" id="cd09009">
    <property type="entry name" value="PNP-EcPNPII_like"/>
    <property type="match status" value="1"/>
</dbReference>
<feature type="binding site" evidence="10">
    <location>
        <begin position="87"/>
        <end position="89"/>
    </location>
    <ligand>
        <name>phosphate</name>
        <dbReference type="ChEBI" id="CHEBI:43474"/>
    </ligand>
</feature>
<evidence type="ECO:0000259" key="11">
    <source>
        <dbReference type="Pfam" id="PF01048"/>
    </source>
</evidence>
<reference evidence="12" key="1">
    <citation type="submission" date="2020-12" db="EMBL/GenBank/DDBJ databases">
        <title>Oil enriched cultivation method for isolating marine PHA-producing bacteria.</title>
        <authorList>
            <person name="Zheng W."/>
            <person name="Yu S."/>
            <person name="Huang Y."/>
        </authorList>
    </citation>
    <scope>NUCLEOTIDE SEQUENCE</scope>
    <source>
        <strain evidence="12">SY-2-12</strain>
    </source>
</reference>
<feature type="binding site" evidence="10">
    <location>
        <position position="67"/>
    </location>
    <ligand>
        <name>phosphate</name>
        <dbReference type="ChEBI" id="CHEBI:43474"/>
    </ligand>
</feature>
<comment type="function">
    <text evidence="9">The purine nucleoside phosphorylases catalyze the phosphorolytic breakdown of the N-glycosidic bond in the beta-(deoxy)ribonucleoside molecules, with the formation of the corresponding free purine bases and pentose-1-phosphate.</text>
</comment>
<keyword evidence="6 9" id="KW-0328">Glycosyltransferase</keyword>
<feature type="binding site" evidence="10">
    <location>
        <position position="238"/>
    </location>
    <ligand>
        <name>a purine D-ribonucleoside</name>
        <dbReference type="ChEBI" id="CHEBI:142355"/>
    </ligand>
</feature>
<dbReference type="RefSeq" id="WP_207138130.1">
    <property type="nucleotide sequence ID" value="NZ_JAEKJZ010000001.1"/>
</dbReference>
<dbReference type="NCBIfam" id="TIGR01697">
    <property type="entry name" value="PNPH-PUNA-XAPA"/>
    <property type="match status" value="1"/>
</dbReference>
<name>A0A939EAG6_9HYPH</name>
<dbReference type="Gene3D" id="3.40.50.1580">
    <property type="entry name" value="Nucleoside phosphorylase domain"/>
    <property type="match status" value="1"/>
</dbReference>
<dbReference type="InterPro" id="IPR011269">
    <property type="entry name" value="PUNP"/>
</dbReference>
<protein>
    <recommendedName>
        <fullName evidence="5 9">Purine nucleoside phosphorylase</fullName>
        <ecNumber evidence="4 9">2.4.2.1</ecNumber>
    </recommendedName>
    <alternativeName>
        <fullName evidence="8 9">Inosine-guanosine phosphorylase</fullName>
    </alternativeName>
</protein>
<comment type="subunit">
    <text evidence="3">Homotrimer.</text>
</comment>
<gene>
    <name evidence="12" type="ORF">JF539_00730</name>
</gene>
<evidence type="ECO:0000256" key="5">
    <source>
        <dbReference type="ARBA" id="ARBA00013834"/>
    </source>
</evidence>
<dbReference type="SUPFAM" id="SSF53167">
    <property type="entry name" value="Purine and uridine phosphorylases"/>
    <property type="match status" value="1"/>
</dbReference>
<comment type="caution">
    <text evidence="12">The sequence shown here is derived from an EMBL/GenBank/DDBJ whole genome shotgun (WGS) entry which is preliminary data.</text>
</comment>
<accession>A0A939EAG6</accession>
<dbReference type="EC" id="2.4.2.1" evidence="4 9"/>
<evidence type="ECO:0000313" key="13">
    <source>
        <dbReference type="Proteomes" id="UP000664096"/>
    </source>
</evidence>
<feature type="domain" description="Nucleoside phosphorylase" evidence="11">
    <location>
        <begin position="30"/>
        <end position="273"/>
    </location>
</feature>
<evidence type="ECO:0000256" key="9">
    <source>
        <dbReference type="PIRNR" id="PIRNR000477"/>
    </source>
</evidence>
<evidence type="ECO:0000256" key="2">
    <source>
        <dbReference type="ARBA" id="ARBA00006751"/>
    </source>
</evidence>
<dbReference type="GO" id="GO:0009116">
    <property type="term" value="P:nucleoside metabolic process"/>
    <property type="evidence" value="ECO:0007669"/>
    <property type="project" value="InterPro"/>
</dbReference>
<proteinExistence type="inferred from homology"/>